<evidence type="ECO:0000256" key="2">
    <source>
        <dbReference type="ARBA" id="ARBA00010769"/>
    </source>
</evidence>
<dbReference type="Pfam" id="PF00454">
    <property type="entry name" value="PI3_PI4_kinase"/>
    <property type="match status" value="1"/>
</dbReference>
<dbReference type="Proteomes" id="UP000240830">
    <property type="component" value="Unassembled WGS sequence"/>
</dbReference>
<proteinExistence type="inferred from homology"/>
<keyword evidence="6" id="KW-0723">Serine/threonine-protein kinase</keyword>
<dbReference type="InterPro" id="IPR038980">
    <property type="entry name" value="ATM_plant"/>
</dbReference>
<evidence type="ECO:0000256" key="18">
    <source>
        <dbReference type="ARBA" id="ARBA00048679"/>
    </source>
</evidence>
<evidence type="ECO:0000313" key="22">
    <source>
        <dbReference type="EMBL" id="PJF18414.1"/>
    </source>
</evidence>
<dbReference type="EC" id="2.7.11.1" evidence="3"/>
<evidence type="ECO:0000259" key="19">
    <source>
        <dbReference type="PROSITE" id="PS50290"/>
    </source>
</evidence>
<gene>
    <name evidence="22" type="ORF">PSACC_01821</name>
</gene>
<keyword evidence="10 22" id="KW-0418">Kinase</keyword>
<dbReference type="GO" id="GO:0005524">
    <property type="term" value="F:ATP binding"/>
    <property type="evidence" value="ECO:0007669"/>
    <property type="project" value="UniProtKB-KW"/>
</dbReference>
<feature type="domain" description="PI3K/PI4K catalytic" evidence="19">
    <location>
        <begin position="1782"/>
        <end position="2109"/>
    </location>
</feature>
<dbReference type="SMART" id="SM01343">
    <property type="entry name" value="FATC"/>
    <property type="match status" value="1"/>
</dbReference>
<evidence type="ECO:0000313" key="23">
    <source>
        <dbReference type="Proteomes" id="UP000240830"/>
    </source>
</evidence>
<dbReference type="PROSITE" id="PS51190">
    <property type="entry name" value="FATC"/>
    <property type="match status" value="1"/>
</dbReference>
<comment type="similarity">
    <text evidence="2">Belongs to the PI3/PI4-kinase family. ATM subfamily.</text>
</comment>
<evidence type="ECO:0000259" key="21">
    <source>
        <dbReference type="PROSITE" id="PS51190"/>
    </source>
</evidence>
<feature type="domain" description="FAT" evidence="20">
    <location>
        <begin position="1235"/>
        <end position="1672"/>
    </location>
</feature>
<dbReference type="EMBL" id="MTSL01000126">
    <property type="protein sequence ID" value="PJF18414.1"/>
    <property type="molecule type" value="Genomic_DNA"/>
</dbReference>
<keyword evidence="11" id="KW-0067">ATP-binding</keyword>
<dbReference type="InterPro" id="IPR036940">
    <property type="entry name" value="PI3/4_kinase_cat_sf"/>
</dbReference>
<evidence type="ECO:0000256" key="13">
    <source>
        <dbReference type="ARBA" id="ARBA00030020"/>
    </source>
</evidence>
<evidence type="ECO:0000256" key="16">
    <source>
        <dbReference type="ARBA" id="ARBA00032467"/>
    </source>
</evidence>
<dbReference type="PROSITE" id="PS50290">
    <property type="entry name" value="PI3_4_KINASE_3"/>
    <property type="match status" value="1"/>
</dbReference>
<comment type="caution">
    <text evidence="22">The sequence shown here is derived from an EMBL/GenBank/DDBJ whole genome shotgun (WGS) entry which is preliminary data.</text>
</comment>
<dbReference type="Gene3D" id="1.10.1070.11">
    <property type="entry name" value="Phosphatidylinositol 3-/4-kinase, catalytic domain"/>
    <property type="match status" value="1"/>
</dbReference>
<name>A0A2H9TKZ8_9FUNG</name>
<keyword evidence="9" id="KW-0227">DNA damage</keyword>
<accession>A0A2H9TKZ8</accession>
<dbReference type="OrthoDB" id="381190at2759"/>
<comment type="catalytic activity">
    <reaction evidence="18">
        <text>L-seryl-[protein] + ATP = O-phospho-L-seryl-[protein] + ADP + H(+)</text>
        <dbReference type="Rhea" id="RHEA:17989"/>
        <dbReference type="Rhea" id="RHEA-COMP:9863"/>
        <dbReference type="Rhea" id="RHEA-COMP:11604"/>
        <dbReference type="ChEBI" id="CHEBI:15378"/>
        <dbReference type="ChEBI" id="CHEBI:29999"/>
        <dbReference type="ChEBI" id="CHEBI:30616"/>
        <dbReference type="ChEBI" id="CHEBI:83421"/>
        <dbReference type="ChEBI" id="CHEBI:456216"/>
        <dbReference type="EC" id="2.7.11.1"/>
    </reaction>
</comment>
<dbReference type="GO" id="GO:0035556">
    <property type="term" value="P:intracellular signal transduction"/>
    <property type="evidence" value="ECO:0007669"/>
    <property type="project" value="UniProtKB-ARBA"/>
</dbReference>
<evidence type="ECO:0000256" key="10">
    <source>
        <dbReference type="ARBA" id="ARBA00022777"/>
    </source>
</evidence>
<dbReference type="PROSITE" id="PS00916">
    <property type="entry name" value="PI3_4_KINASE_2"/>
    <property type="match status" value="1"/>
</dbReference>
<comment type="subcellular location">
    <subcellularLocation>
        <location evidence="1">Nucleus</location>
    </subcellularLocation>
</comment>
<dbReference type="InterPro" id="IPR014009">
    <property type="entry name" value="PIK_FAT"/>
</dbReference>
<dbReference type="InterPro" id="IPR000403">
    <property type="entry name" value="PI3/4_kinase_cat_dom"/>
</dbReference>
<keyword evidence="7" id="KW-0808">Transferase</keyword>
<dbReference type="InterPro" id="IPR011009">
    <property type="entry name" value="Kinase-like_dom_sf"/>
</dbReference>
<evidence type="ECO:0000256" key="11">
    <source>
        <dbReference type="ARBA" id="ARBA00022840"/>
    </source>
</evidence>
<dbReference type="PANTHER" id="PTHR37079:SF4">
    <property type="entry name" value="SERINE_THREONINE-PROTEIN KINASE ATM"/>
    <property type="match status" value="1"/>
</dbReference>
<evidence type="ECO:0000256" key="3">
    <source>
        <dbReference type="ARBA" id="ARBA00012513"/>
    </source>
</evidence>
<dbReference type="PROSITE" id="PS51189">
    <property type="entry name" value="FAT"/>
    <property type="match status" value="1"/>
</dbReference>
<evidence type="ECO:0000256" key="1">
    <source>
        <dbReference type="ARBA" id="ARBA00004123"/>
    </source>
</evidence>
<organism evidence="22 23">
    <name type="scientific">Paramicrosporidium saccamoebae</name>
    <dbReference type="NCBI Taxonomy" id="1246581"/>
    <lineage>
        <taxon>Eukaryota</taxon>
        <taxon>Fungi</taxon>
        <taxon>Fungi incertae sedis</taxon>
        <taxon>Cryptomycota</taxon>
        <taxon>Cryptomycota incertae sedis</taxon>
        <taxon>Paramicrosporidium</taxon>
    </lineage>
</organism>
<sequence>MLAGRHEPVEAEVGLLGLHLTSERAKERTEALGKLQDLLKDKKWVRMLTTAQCNRIVHSFFSMLAIEVKYGDKGDCILPSALSKLRQLLRDSAALLSTITCRPIILECIDDVLDSLVSLRLEELLPDTYRAINVLLSDRKHLLACSRDHVRILYDTCTFMKSSSGRGELSKTMTYVGEYAYEMNDLYTLKNLVQICLEHLLGEEQGIPDAVASHLLRTFETCLRGLKDAYPVFSRSIVRRLLDGLSSKGFVKRARLVEEIVLVCETASSCIVIDPAACDRVSKLLLEEAVFSRYRLESCNPAELVSQSCKNTAVMPFLSCLSKYCKLPKVPIFESKSSLSKTTAIFLSKCLFHRDSEFDSGLWQNRPSQCSPVDASWMMLALSLTNYPSPPTDQVLEYVVSSLSRPLQSESAANLLKSAISRFSIHLSTMSSAITNAELTPLLVELMALNYITRYRDILWSDSAKLCFRDAINSLAFMISNLESRQVPGKLLAIMPKISTFFAVVFGKEFHNGGYAQMCQSLLDCLDEVIKSIEPDAFSNILRLKWSCSAVTSEQSVALFTVSLRILRSALTMACDAEIGHLFDIIDTMQCKPHAAQYLSEIASPIIVDSMSFDKTGYDRIIAMCIGVLLSNRQASMVEEEFQSLMDDFDTKAAYMCLETLTTIYEKLMNVNVKTDEIEQVILDCGIFILDQLVEHELSIQDVAKIFERLSKNLSDDLLERGADLIGHFFGLVDSATITKFCLELLQRQPSSIGTRMREKMSTIIESYDLESVPSITRENLYQMQQVLSLDIEPIDPALSHGVVEKIMLPETVYYMSRRLYHDVISAKVIQICKRDDLPGTAVLATINEILLNVTNPLDRLVEAKQYLNMILPSEDHVLKARCFLLGKSSGVAGFFTRGVVELEESFWFWQCCSKSCLQMPIAFEFVDAAFCPVIARAMLGHFDGHREISSKAIKFFKSALPPLDFEQRFKSSLFKILAFVVLYYHELSTPDDGMLEVKNVFDSIYGSILLMEMMNTCNNDVALLSVHLRSTLFLVSKCSNVHPRITDYLLAHIEQSASRGAGDTLRKALESRRTETGLDSVLRTSDVQLGICHEIMLKFHVVPLKLCPEVLKIVSEAVNSVASDRVPEELLFARIPNGSRFIPKASLVDKAICEDDADAQFIAQRLLDTGALSLFEPMFKSASVVRACGRWICAALLASSPAKRDDFTSRCPPSFIACLAEGLKILQVSLATPEIGRIAHFTTDHVVNLFLAETMNSTDKQLFHSIFNSLPDTDYQNYSKILGESMDLEQEDQILDRQLVKYAKESLLLNQCWDITDVPPSYDHCNEDNRLYLVLRSMVADQSVLDKSQFPADPALSLVVASAKALVNPEKRGTITNLAFQKFMESKNDPRKLYKVQRAIQVSADRLDLVDLQVMAKIAKATFLWKANVKERALQVIYDAACSDHESALDEIRTALLLKVSKYAWKMKSKTANQIRREYLDRIDVSKHTLLQRSKAFNATARFYDEQYQNQEALGLLAARKKLLVDSRKDLSEQTTLRDAKLYEKSKLELKRQIRQDELDLERMLNDRASYGLKAAANYLKAITHGDKYDMTVFRICSLWFSFKNAPQINEMLNRQVPTHKFIPLMYQLVARAEQTEDDDLFQTTLQNLLQDILCNHPYHSLHQLLAMRSSGSTAIGSKRRLVCSDNIQDRRAQAAGQIVAKGKCLAIKDLICDTEKLWAAYTEMASSELPPDTSTKVVHAFEARWCIRKMNDLCCPVLTLSIPVDVSGRYAGLTTVVGFAPEGYRVIGGVNLPKIVQCRGSDGRLYRQLVKGRDDVRQIFRLVNRVLSTNPLTAQLSLRTYRVIPLQPLAGVIEWIENAVPIGDYLNSAHPRFRPQDIAPKEARGIMKREFERPDSNPSSKHCVFMEEIQARFKPVFRHFFLESTYSIHQWYCKRLHYIKSTAVGSMIGYIVGLGDRHCQNIMMDQDSGELIHIDLNMIFEFGKTLRIPERVPFRLTRDLVDGMGFAGVEAGFTGKATSVMIAVRNKMDIMLMVMEAFKYDPLYRWANLNAAVKETFAPDTPIDDSGTVNKEADRALLRVREKLLGLEEGTLLSERGQVSYLVLSATNEELLAQMYHGWQPWM</sequence>
<evidence type="ECO:0000256" key="14">
    <source>
        <dbReference type="ARBA" id="ARBA00030222"/>
    </source>
</evidence>
<dbReference type="SUPFAM" id="SSF56112">
    <property type="entry name" value="Protein kinase-like (PK-like)"/>
    <property type="match status" value="1"/>
</dbReference>
<evidence type="ECO:0000256" key="6">
    <source>
        <dbReference type="ARBA" id="ARBA00022527"/>
    </source>
</evidence>
<evidence type="ECO:0000256" key="5">
    <source>
        <dbReference type="ARBA" id="ARBA00020288"/>
    </source>
</evidence>
<dbReference type="GO" id="GO:0006974">
    <property type="term" value="P:DNA damage response"/>
    <property type="evidence" value="ECO:0007669"/>
    <property type="project" value="UniProtKB-KW"/>
</dbReference>
<dbReference type="GO" id="GO:0005634">
    <property type="term" value="C:nucleus"/>
    <property type="evidence" value="ECO:0007669"/>
    <property type="project" value="UniProtKB-SubCell"/>
</dbReference>
<comment type="catalytic activity">
    <reaction evidence="17">
        <text>L-threonyl-[protein] + ATP = O-phospho-L-threonyl-[protein] + ADP + H(+)</text>
        <dbReference type="Rhea" id="RHEA:46608"/>
        <dbReference type="Rhea" id="RHEA-COMP:11060"/>
        <dbReference type="Rhea" id="RHEA-COMP:11605"/>
        <dbReference type="ChEBI" id="CHEBI:15378"/>
        <dbReference type="ChEBI" id="CHEBI:30013"/>
        <dbReference type="ChEBI" id="CHEBI:30616"/>
        <dbReference type="ChEBI" id="CHEBI:61977"/>
        <dbReference type="ChEBI" id="CHEBI:456216"/>
        <dbReference type="EC" id="2.7.11.1"/>
    </reaction>
</comment>
<evidence type="ECO:0000256" key="7">
    <source>
        <dbReference type="ARBA" id="ARBA00022679"/>
    </source>
</evidence>
<dbReference type="Pfam" id="PF02260">
    <property type="entry name" value="FATC"/>
    <property type="match status" value="1"/>
</dbReference>
<evidence type="ECO:0000256" key="12">
    <source>
        <dbReference type="ARBA" id="ARBA00023242"/>
    </source>
</evidence>
<dbReference type="Gene3D" id="3.30.1010.10">
    <property type="entry name" value="Phosphatidylinositol 3-kinase Catalytic Subunit, Chain A, domain 4"/>
    <property type="match status" value="1"/>
</dbReference>
<keyword evidence="12" id="KW-0539">Nucleus</keyword>
<evidence type="ECO:0000256" key="15">
    <source>
        <dbReference type="ARBA" id="ARBA00031460"/>
    </source>
</evidence>
<feature type="domain" description="FATC" evidence="21">
    <location>
        <begin position="2093"/>
        <end position="2125"/>
    </location>
</feature>
<keyword evidence="8" id="KW-0547">Nucleotide-binding</keyword>
<evidence type="ECO:0000256" key="4">
    <source>
        <dbReference type="ARBA" id="ARBA00014619"/>
    </source>
</evidence>
<dbReference type="GO" id="GO:0004674">
    <property type="term" value="F:protein serine/threonine kinase activity"/>
    <property type="evidence" value="ECO:0007669"/>
    <property type="project" value="UniProtKB-KW"/>
</dbReference>
<protein>
    <recommendedName>
        <fullName evidence="4">Serine/threonine-protein kinase TEL1</fullName>
        <ecNumber evidence="3">2.7.11.1</ecNumber>
    </recommendedName>
    <alternativeName>
        <fullName evidence="13">ATM homolog</fullName>
    </alternativeName>
    <alternativeName>
        <fullName evidence="15 16">DNA-damage checkpoint kinase TEL1</fullName>
    </alternativeName>
    <alternativeName>
        <fullName evidence="5">Serine/threonine-protein kinase tel1</fullName>
    </alternativeName>
    <alternativeName>
        <fullName evidence="14">Telomere length regulation protein 1</fullName>
    </alternativeName>
</protein>
<dbReference type="InterPro" id="IPR018936">
    <property type="entry name" value="PI3/4_kinase_CS"/>
</dbReference>
<keyword evidence="23" id="KW-1185">Reference proteome</keyword>
<evidence type="ECO:0000256" key="8">
    <source>
        <dbReference type="ARBA" id="ARBA00022741"/>
    </source>
</evidence>
<reference evidence="22 23" key="1">
    <citation type="submission" date="2016-10" db="EMBL/GenBank/DDBJ databases">
        <title>The genome of Paramicrosporidium saccamoebae is the missing link in understanding Cryptomycota and Microsporidia evolution.</title>
        <authorList>
            <person name="Quandt C.A."/>
            <person name="Beaudet D."/>
            <person name="Corsaro D."/>
            <person name="Michel R."/>
            <person name="Corradi N."/>
            <person name="James T."/>
        </authorList>
    </citation>
    <scope>NUCLEOTIDE SEQUENCE [LARGE SCALE GENOMIC DNA]</scope>
    <source>
        <strain evidence="22 23">KSL3</strain>
    </source>
</reference>
<dbReference type="SMART" id="SM00146">
    <property type="entry name" value="PI3Kc"/>
    <property type="match status" value="1"/>
</dbReference>
<evidence type="ECO:0000259" key="20">
    <source>
        <dbReference type="PROSITE" id="PS51189"/>
    </source>
</evidence>
<dbReference type="InterPro" id="IPR003152">
    <property type="entry name" value="FATC_dom"/>
</dbReference>
<evidence type="ECO:0000256" key="17">
    <source>
        <dbReference type="ARBA" id="ARBA00047899"/>
    </source>
</evidence>
<dbReference type="STRING" id="1246581.A0A2H9TKZ8"/>
<evidence type="ECO:0000256" key="9">
    <source>
        <dbReference type="ARBA" id="ARBA00022763"/>
    </source>
</evidence>
<dbReference type="PANTHER" id="PTHR37079">
    <property type="entry name" value="SERINE/THREONINE-PROTEIN KINASE ATM"/>
    <property type="match status" value="1"/>
</dbReference>